<sequence length="57" mass="5985">MKRATKMKSRATRGLSTFCLSGALTLGALGDAMAAGNDAALQALFAQANYWHGKIAR</sequence>
<dbReference type="EMBL" id="CAADJE010000024">
    <property type="protein sequence ID" value="VFS69777.1"/>
    <property type="molecule type" value="Genomic_DNA"/>
</dbReference>
<organism evidence="2 3">
    <name type="scientific">Raoultella planticola</name>
    <name type="common">Klebsiella planticola</name>
    <dbReference type="NCBI Taxonomy" id="575"/>
    <lineage>
        <taxon>Bacteria</taxon>
        <taxon>Pseudomonadati</taxon>
        <taxon>Pseudomonadota</taxon>
        <taxon>Gammaproteobacteria</taxon>
        <taxon>Enterobacterales</taxon>
        <taxon>Enterobacteriaceae</taxon>
        <taxon>Klebsiella/Raoultella group</taxon>
        <taxon>Raoultella</taxon>
    </lineage>
</organism>
<gene>
    <name evidence="2" type="ORF">NCTC12998_03640</name>
</gene>
<name>A0A485B7Q4_RAOPL</name>
<proteinExistence type="predicted"/>
<accession>A0A485B7Q4</accession>
<feature type="signal peptide" evidence="1">
    <location>
        <begin position="1"/>
        <end position="34"/>
    </location>
</feature>
<dbReference type="Proteomes" id="UP000345637">
    <property type="component" value="Unassembled WGS sequence"/>
</dbReference>
<evidence type="ECO:0000313" key="2">
    <source>
        <dbReference type="EMBL" id="VFS69777.1"/>
    </source>
</evidence>
<feature type="chain" id="PRO_5019868666" evidence="1">
    <location>
        <begin position="35"/>
        <end position="57"/>
    </location>
</feature>
<reference evidence="2 3" key="1">
    <citation type="submission" date="2019-03" db="EMBL/GenBank/DDBJ databases">
        <authorList>
            <consortium name="Pathogen Informatics"/>
        </authorList>
    </citation>
    <scope>NUCLEOTIDE SEQUENCE [LARGE SCALE GENOMIC DNA]</scope>
    <source>
        <strain evidence="2 3">NCTC12998</strain>
    </source>
</reference>
<protein>
    <submittedName>
        <fullName evidence="2">Uncharacterized protein</fullName>
    </submittedName>
</protein>
<dbReference type="AlphaFoldDB" id="A0A485B7Q4"/>
<evidence type="ECO:0000256" key="1">
    <source>
        <dbReference type="SAM" id="SignalP"/>
    </source>
</evidence>
<evidence type="ECO:0000313" key="3">
    <source>
        <dbReference type="Proteomes" id="UP000345637"/>
    </source>
</evidence>
<keyword evidence="1" id="KW-0732">Signal</keyword>